<evidence type="ECO:0000313" key="1">
    <source>
        <dbReference type="EMBL" id="NME52232.1"/>
    </source>
</evidence>
<dbReference type="SUPFAM" id="SSF52540">
    <property type="entry name" value="P-loop containing nucleoside triphosphate hydrolases"/>
    <property type="match status" value="1"/>
</dbReference>
<protein>
    <submittedName>
        <fullName evidence="1">AAA family ATPase</fullName>
    </submittedName>
</protein>
<dbReference type="Pfam" id="PF13481">
    <property type="entry name" value="AAA_25"/>
    <property type="match status" value="1"/>
</dbReference>
<dbReference type="RefSeq" id="WP_168935612.1">
    <property type="nucleotide sequence ID" value="NZ_JABAFY010000020.1"/>
</dbReference>
<reference evidence="1 2" key="1">
    <citation type="submission" date="2020-04" db="EMBL/GenBank/DDBJ databases">
        <authorList>
            <person name="Hitch T.C.A."/>
            <person name="Wylensek D."/>
            <person name="Clavel T."/>
        </authorList>
    </citation>
    <scope>NUCLEOTIDE SEQUENCE [LARGE SCALE GENOMIC DNA]</scope>
    <source>
        <strain evidence="1 2">PG-251-APC-1</strain>
    </source>
</reference>
<dbReference type="InterPro" id="IPR027417">
    <property type="entry name" value="P-loop_NTPase"/>
</dbReference>
<dbReference type="Proteomes" id="UP000522333">
    <property type="component" value="Unassembled WGS sequence"/>
</dbReference>
<comment type="caution">
    <text evidence="1">The sequence shown here is derived from an EMBL/GenBank/DDBJ whole genome shotgun (WGS) entry which is preliminary data.</text>
</comment>
<gene>
    <name evidence="1" type="ORF">HF854_06760</name>
</gene>
<organism evidence="1 2">
    <name type="scientific">Desulfovibrio piger</name>
    <dbReference type="NCBI Taxonomy" id="901"/>
    <lineage>
        <taxon>Bacteria</taxon>
        <taxon>Pseudomonadati</taxon>
        <taxon>Thermodesulfobacteriota</taxon>
        <taxon>Desulfovibrionia</taxon>
        <taxon>Desulfovibrionales</taxon>
        <taxon>Desulfovibrionaceae</taxon>
        <taxon>Desulfovibrio</taxon>
    </lineage>
</organism>
<sequence length="720" mass="83639">MSEYTMQSFPILTPQDTQFSFIRKYTNRDNNLCFEISDTLNKLYLHYTEEYIDSLNITAELINKRQKICTTFILNPIKIIKAITQREYIPESAYKVKIRDFEIYIKESKSSFFEYTPNIGFWIESLQAPSLSGQKVFGFDIISFYAHLNSKSYSASIEELYDYISTHLKTEPDTQRPKHFYVQENNPIYSDKDLLEDTFYCHFSYFHTRLVNNHGTYIGDFYGIKTCDNEFVPAYITLWRHHNSQIYFRIPTPPSIIAYPEEPGNLQKKDNILIINSCNEDNVEYLYNVLKSDLSRKDYTVALLHGGINNISDDAKNLTNKNIIFLFDDSFDYSQALEASKKLKKLHLPYEFLDIRSEIIMETFHSIDTVLHELKKDNTTVTLPKQNMIASPNDKIPGSTRKSISLLNPIIDTSSIIWLYAKEKAGKTILALTIAQAVGMGHRSIGPWNSCEPQDVLYIDGEMAGQRIDETIGKIIRAYDISGHEKRSFSVYSFIEEDIDFSTILDKEWQEKYIHQLKKFKLIIIDNFYSLISAHDPTNFIKWMRGLTKEGISFLVVDHTNSEGELQGSITKRRAMDLGIKLEVLSKDEILVEYVHDRYNKGNGENFIFIKNFTDSSMAFIEKPATSICTNETEKDIRLAAIYICKKNKRKNNETARILEIGESKVSKDLKALGYNHDLKSLQNITNEIKERRKTIEYILTKYDNNEERILQAYKSIVNR</sequence>
<proteinExistence type="predicted"/>
<name>A0A848CAF0_9BACT</name>
<accession>A0A848CAF0</accession>
<evidence type="ECO:0000313" key="2">
    <source>
        <dbReference type="Proteomes" id="UP000522333"/>
    </source>
</evidence>
<dbReference type="EMBL" id="JABAFY010000020">
    <property type="protein sequence ID" value="NME52232.1"/>
    <property type="molecule type" value="Genomic_DNA"/>
</dbReference>
<dbReference type="AlphaFoldDB" id="A0A848CAF0"/>
<dbReference type="Gene3D" id="3.40.50.300">
    <property type="entry name" value="P-loop containing nucleotide triphosphate hydrolases"/>
    <property type="match status" value="1"/>
</dbReference>